<accession>A0A6A6TL05</accession>
<gene>
    <name evidence="2" type="ORF">K491DRAFT_589243</name>
</gene>
<proteinExistence type="predicted"/>
<dbReference type="AlphaFoldDB" id="A0A6A6TL05"/>
<keyword evidence="1" id="KW-0732">Signal</keyword>
<evidence type="ECO:0000313" key="3">
    <source>
        <dbReference type="Proteomes" id="UP000799324"/>
    </source>
</evidence>
<name>A0A6A6TL05_9PLEO</name>
<dbReference type="PANTHER" id="PTHR35396:SF1">
    <property type="entry name" value="SMALL SECRETED PROTEIN"/>
    <property type="match status" value="1"/>
</dbReference>
<dbReference type="Proteomes" id="UP000799324">
    <property type="component" value="Unassembled WGS sequence"/>
</dbReference>
<dbReference type="OrthoDB" id="160054at2759"/>
<sequence length="148" mass="15460">MFRTSSILILLTSATAILATLDPATSNTKGKYPANLGCSASKTSTAIQAAECSHNTRVSGTQTFAVFTTDHQYDSAHGAPYGTCKAYTCDADTSDMVADADSWTFYWGDKEIGEEEGEGAGCIKSPDDGTCGCENSDGTFVYGGSDCV</sequence>
<dbReference type="EMBL" id="MU004300">
    <property type="protein sequence ID" value="KAF2660422.1"/>
    <property type="molecule type" value="Genomic_DNA"/>
</dbReference>
<keyword evidence="3" id="KW-1185">Reference proteome</keyword>
<evidence type="ECO:0000313" key="2">
    <source>
        <dbReference type="EMBL" id="KAF2660422.1"/>
    </source>
</evidence>
<feature type="signal peptide" evidence="1">
    <location>
        <begin position="1"/>
        <end position="19"/>
    </location>
</feature>
<organism evidence="2 3">
    <name type="scientific">Lophiostoma macrostomum CBS 122681</name>
    <dbReference type="NCBI Taxonomy" id="1314788"/>
    <lineage>
        <taxon>Eukaryota</taxon>
        <taxon>Fungi</taxon>
        <taxon>Dikarya</taxon>
        <taxon>Ascomycota</taxon>
        <taxon>Pezizomycotina</taxon>
        <taxon>Dothideomycetes</taxon>
        <taxon>Pleosporomycetidae</taxon>
        <taxon>Pleosporales</taxon>
        <taxon>Lophiostomataceae</taxon>
        <taxon>Lophiostoma</taxon>
    </lineage>
</organism>
<reference evidence="2" key="1">
    <citation type="journal article" date="2020" name="Stud. Mycol.">
        <title>101 Dothideomycetes genomes: a test case for predicting lifestyles and emergence of pathogens.</title>
        <authorList>
            <person name="Haridas S."/>
            <person name="Albert R."/>
            <person name="Binder M."/>
            <person name="Bloem J."/>
            <person name="Labutti K."/>
            <person name="Salamov A."/>
            <person name="Andreopoulos B."/>
            <person name="Baker S."/>
            <person name="Barry K."/>
            <person name="Bills G."/>
            <person name="Bluhm B."/>
            <person name="Cannon C."/>
            <person name="Castanera R."/>
            <person name="Culley D."/>
            <person name="Daum C."/>
            <person name="Ezra D."/>
            <person name="Gonzalez J."/>
            <person name="Henrissat B."/>
            <person name="Kuo A."/>
            <person name="Liang C."/>
            <person name="Lipzen A."/>
            <person name="Lutzoni F."/>
            <person name="Magnuson J."/>
            <person name="Mondo S."/>
            <person name="Nolan M."/>
            <person name="Ohm R."/>
            <person name="Pangilinan J."/>
            <person name="Park H.-J."/>
            <person name="Ramirez L."/>
            <person name="Alfaro M."/>
            <person name="Sun H."/>
            <person name="Tritt A."/>
            <person name="Yoshinaga Y."/>
            <person name="Zwiers L.-H."/>
            <person name="Turgeon B."/>
            <person name="Goodwin S."/>
            <person name="Spatafora J."/>
            <person name="Crous P."/>
            <person name="Grigoriev I."/>
        </authorList>
    </citation>
    <scope>NUCLEOTIDE SEQUENCE</scope>
    <source>
        <strain evidence="2">CBS 122681</strain>
    </source>
</reference>
<dbReference type="PANTHER" id="PTHR35396">
    <property type="entry name" value="SMALL SECRETED PROTEIN"/>
    <property type="match status" value="1"/>
</dbReference>
<protein>
    <submittedName>
        <fullName evidence="2">Small secreted protein</fullName>
    </submittedName>
</protein>
<feature type="chain" id="PRO_5025359238" evidence="1">
    <location>
        <begin position="20"/>
        <end position="148"/>
    </location>
</feature>
<evidence type="ECO:0000256" key="1">
    <source>
        <dbReference type="SAM" id="SignalP"/>
    </source>
</evidence>